<keyword evidence="2" id="KW-1133">Transmembrane helix</keyword>
<dbReference type="SMART" id="SM00267">
    <property type="entry name" value="GGDEF"/>
    <property type="match status" value="1"/>
</dbReference>
<dbReference type="InterPro" id="IPR043128">
    <property type="entry name" value="Rev_trsase/Diguanyl_cyclase"/>
</dbReference>
<keyword evidence="2" id="KW-0812">Transmembrane</keyword>
<feature type="transmembrane region" description="Helical" evidence="2">
    <location>
        <begin position="219"/>
        <end position="239"/>
    </location>
</feature>
<accession>A0A2S7K724</accession>
<dbReference type="GO" id="GO:1902201">
    <property type="term" value="P:negative regulation of bacterial-type flagellum-dependent cell motility"/>
    <property type="evidence" value="ECO:0007669"/>
    <property type="project" value="TreeGrafter"/>
</dbReference>
<dbReference type="InterPro" id="IPR000160">
    <property type="entry name" value="GGDEF_dom"/>
</dbReference>
<feature type="domain" description="GGDEF" evidence="4">
    <location>
        <begin position="328"/>
        <end position="460"/>
    </location>
</feature>
<evidence type="ECO:0000313" key="5">
    <source>
        <dbReference type="EMBL" id="PQA88276.1"/>
    </source>
</evidence>
<comment type="caution">
    <text evidence="5">The sequence shown here is derived from an EMBL/GenBank/DDBJ whole genome shotgun (WGS) entry which is preliminary data.</text>
</comment>
<dbReference type="InterPro" id="IPR029787">
    <property type="entry name" value="Nucleotide_cyclase"/>
</dbReference>
<gene>
    <name evidence="5" type="ORF">CW354_08220</name>
</gene>
<feature type="transmembrane region" description="Helical" evidence="2">
    <location>
        <begin position="41"/>
        <end position="69"/>
    </location>
</feature>
<evidence type="ECO:0000259" key="4">
    <source>
        <dbReference type="PROSITE" id="PS50887"/>
    </source>
</evidence>
<dbReference type="SUPFAM" id="SSF55073">
    <property type="entry name" value="Nucleotide cyclase"/>
    <property type="match status" value="1"/>
</dbReference>
<proteinExistence type="predicted"/>
<dbReference type="GO" id="GO:0007165">
    <property type="term" value="P:signal transduction"/>
    <property type="evidence" value="ECO:0007669"/>
    <property type="project" value="InterPro"/>
</dbReference>
<feature type="domain" description="HAMP" evidence="3">
    <location>
        <begin position="240"/>
        <end position="292"/>
    </location>
</feature>
<dbReference type="NCBIfam" id="TIGR00254">
    <property type="entry name" value="GGDEF"/>
    <property type="match status" value="1"/>
</dbReference>
<sequence length="482" mass="52751">MVRCYMPTKRLISRWADVLGSGFSMEMKMMLAPWTGKSLRYWIAVGMSVAIAPLALSALIGFVLLNTYVVDPFHDVSKRERIQVAPIQNLRVLVWDTLIPVDEFVDEGGAQRAAAYRAARARIENAFAELQESLAGEPALLMPVERALQDWTEADRLATELVSVERPPGDPSAAEMMERFHGRVAAASDRLGVAYNVVAEKMQADHDRATRAYMRSQELALLAGVLSALAVIAGVVLIGRVMAASVDRLVDGAAKVSEGERDHRIDIRVPPELRRVADEFNRMIKRIEESESALAELARRDGLTGLLNRRAFDEALSEMYARMDRTGEEGALLTIDVDHFKRVNDTYGHSAGDDVLRAFATLATSSLRPFDQVYRVGGEEFSVLLPGTSTIVAHDLAERLRKEMARHAIATEAGEVSVTISIGGAKATTGLEPGKLIEAADAALYRAKTTGRNRVVLIDEFGAYENPTENSGKTVDKEQAGG</sequence>
<dbReference type="Pfam" id="PF00672">
    <property type="entry name" value="HAMP"/>
    <property type="match status" value="1"/>
</dbReference>
<dbReference type="SMART" id="SM00304">
    <property type="entry name" value="HAMP"/>
    <property type="match status" value="1"/>
</dbReference>
<dbReference type="FunFam" id="3.30.70.270:FF:000001">
    <property type="entry name" value="Diguanylate cyclase domain protein"/>
    <property type="match status" value="1"/>
</dbReference>
<keyword evidence="2" id="KW-0472">Membrane</keyword>
<dbReference type="Proteomes" id="UP000239504">
    <property type="component" value="Unassembled WGS sequence"/>
</dbReference>
<dbReference type="PROSITE" id="PS50887">
    <property type="entry name" value="GGDEF"/>
    <property type="match status" value="1"/>
</dbReference>
<dbReference type="GO" id="GO:0052621">
    <property type="term" value="F:diguanylate cyclase activity"/>
    <property type="evidence" value="ECO:0007669"/>
    <property type="project" value="UniProtKB-EC"/>
</dbReference>
<dbReference type="Pfam" id="PF00990">
    <property type="entry name" value="GGDEF"/>
    <property type="match status" value="1"/>
</dbReference>
<evidence type="ECO:0000256" key="2">
    <source>
        <dbReference type="SAM" id="Phobius"/>
    </source>
</evidence>
<dbReference type="PANTHER" id="PTHR45138">
    <property type="entry name" value="REGULATORY COMPONENTS OF SENSORY TRANSDUCTION SYSTEM"/>
    <property type="match status" value="1"/>
</dbReference>
<dbReference type="CDD" id="cd01949">
    <property type="entry name" value="GGDEF"/>
    <property type="match status" value="1"/>
</dbReference>
<dbReference type="EMBL" id="PJCH01000005">
    <property type="protein sequence ID" value="PQA88276.1"/>
    <property type="molecule type" value="Genomic_DNA"/>
</dbReference>
<dbReference type="EC" id="2.7.7.65" evidence="1"/>
<dbReference type="CDD" id="cd06225">
    <property type="entry name" value="HAMP"/>
    <property type="match status" value="1"/>
</dbReference>
<evidence type="ECO:0000259" key="3">
    <source>
        <dbReference type="PROSITE" id="PS50885"/>
    </source>
</evidence>
<dbReference type="PANTHER" id="PTHR45138:SF24">
    <property type="entry name" value="DIGUANYLATE CYCLASE DGCC-RELATED"/>
    <property type="match status" value="1"/>
</dbReference>
<reference evidence="5 6" key="1">
    <citation type="submission" date="2017-12" db="EMBL/GenBank/DDBJ databases">
        <authorList>
            <person name="Hurst M.R.H."/>
        </authorList>
    </citation>
    <scope>NUCLEOTIDE SEQUENCE [LARGE SCALE GENOMIC DNA]</scope>
    <source>
        <strain evidence="5 6">SY-3-19</strain>
    </source>
</reference>
<dbReference type="PROSITE" id="PS50885">
    <property type="entry name" value="HAMP"/>
    <property type="match status" value="1"/>
</dbReference>
<dbReference type="AlphaFoldDB" id="A0A2S7K724"/>
<name>A0A2S7K724_9PROT</name>
<dbReference type="GO" id="GO:0043709">
    <property type="term" value="P:cell adhesion involved in single-species biofilm formation"/>
    <property type="evidence" value="ECO:0007669"/>
    <property type="project" value="TreeGrafter"/>
</dbReference>
<dbReference type="InterPro" id="IPR003660">
    <property type="entry name" value="HAMP_dom"/>
</dbReference>
<dbReference type="InterPro" id="IPR050469">
    <property type="entry name" value="Diguanylate_Cyclase"/>
</dbReference>
<protein>
    <recommendedName>
        <fullName evidence="1">diguanylate cyclase</fullName>
        <ecNumber evidence="1">2.7.7.65</ecNumber>
    </recommendedName>
</protein>
<evidence type="ECO:0000256" key="1">
    <source>
        <dbReference type="ARBA" id="ARBA00012528"/>
    </source>
</evidence>
<dbReference type="Gene3D" id="6.10.340.10">
    <property type="match status" value="1"/>
</dbReference>
<evidence type="ECO:0000313" key="6">
    <source>
        <dbReference type="Proteomes" id="UP000239504"/>
    </source>
</evidence>
<keyword evidence="6" id="KW-1185">Reference proteome</keyword>
<organism evidence="5 6">
    <name type="scientific">Hyphococcus luteus</name>
    <dbReference type="NCBI Taxonomy" id="2058213"/>
    <lineage>
        <taxon>Bacteria</taxon>
        <taxon>Pseudomonadati</taxon>
        <taxon>Pseudomonadota</taxon>
        <taxon>Alphaproteobacteria</taxon>
        <taxon>Parvularculales</taxon>
        <taxon>Parvularculaceae</taxon>
        <taxon>Hyphococcus</taxon>
    </lineage>
</organism>
<dbReference type="GO" id="GO:0005886">
    <property type="term" value="C:plasma membrane"/>
    <property type="evidence" value="ECO:0007669"/>
    <property type="project" value="TreeGrafter"/>
</dbReference>
<dbReference type="Gene3D" id="3.30.70.270">
    <property type="match status" value="1"/>
</dbReference>